<dbReference type="RefSeq" id="WP_010884931.1">
    <property type="nucleotide sequence ID" value="NZ_DUJN01000005.1"/>
</dbReference>
<dbReference type="InterPro" id="IPR011330">
    <property type="entry name" value="Glyco_hydro/deAcase_b/a-brl"/>
</dbReference>
<gene>
    <name evidence="6" type="ORF">HA331_06105</name>
</gene>
<dbReference type="SUPFAM" id="SSF74650">
    <property type="entry name" value="Galactose mutarotase-like"/>
    <property type="match status" value="1"/>
</dbReference>
<feature type="domain" description="Glycoside hydrolase family 38 central" evidence="5">
    <location>
        <begin position="273"/>
        <end position="351"/>
    </location>
</feature>
<evidence type="ECO:0000256" key="2">
    <source>
        <dbReference type="ARBA" id="ARBA00022723"/>
    </source>
</evidence>
<protein>
    <submittedName>
        <fullName evidence="6">Alpha-mannosidase</fullName>
    </submittedName>
</protein>
<dbReference type="OMA" id="DVFGFSW"/>
<dbReference type="EMBL" id="DUJN01000005">
    <property type="protein sequence ID" value="HII61305.1"/>
    <property type="molecule type" value="Genomic_DNA"/>
</dbReference>
<dbReference type="SUPFAM" id="SSF88688">
    <property type="entry name" value="Families 57/38 glycoside transferase middle domain"/>
    <property type="match status" value="1"/>
</dbReference>
<comment type="similarity">
    <text evidence="1">Belongs to the glycosyl hydrolase 38 family.</text>
</comment>
<dbReference type="Gene3D" id="3.20.110.10">
    <property type="entry name" value="Glycoside hydrolase 38, N terminal domain"/>
    <property type="match status" value="1"/>
</dbReference>
<evidence type="ECO:0000256" key="1">
    <source>
        <dbReference type="ARBA" id="ARBA00009792"/>
    </source>
</evidence>
<evidence type="ECO:0000256" key="3">
    <source>
        <dbReference type="ARBA" id="ARBA00022801"/>
    </source>
</evidence>
<dbReference type="SUPFAM" id="SSF88713">
    <property type="entry name" value="Glycoside hydrolase/deacetylase"/>
    <property type="match status" value="1"/>
</dbReference>
<dbReference type="InterPro" id="IPR028995">
    <property type="entry name" value="Glyco_hydro_57/38_cen_sf"/>
</dbReference>
<dbReference type="InterPro" id="IPR027291">
    <property type="entry name" value="Glyco_hydro_38_N_sf"/>
</dbReference>
<keyword evidence="3" id="KW-0378">Hydrolase</keyword>
<dbReference type="Pfam" id="PF07748">
    <property type="entry name" value="Glyco_hydro_38C"/>
    <property type="match status" value="1"/>
</dbReference>
<dbReference type="GO" id="GO:0006013">
    <property type="term" value="P:mannose metabolic process"/>
    <property type="evidence" value="ECO:0007669"/>
    <property type="project" value="InterPro"/>
</dbReference>
<organism evidence="6 7">
    <name type="scientific">Pyrococcus horikoshii</name>
    <dbReference type="NCBI Taxonomy" id="53953"/>
    <lineage>
        <taxon>Archaea</taxon>
        <taxon>Methanobacteriati</taxon>
        <taxon>Methanobacteriota</taxon>
        <taxon>Thermococci</taxon>
        <taxon>Thermococcales</taxon>
        <taxon>Thermococcaceae</taxon>
        <taxon>Pyrococcus</taxon>
    </lineage>
</organism>
<keyword evidence="4" id="KW-0326">Glycosidase</keyword>
<dbReference type="Gene3D" id="2.70.98.30">
    <property type="entry name" value="Golgi alpha-mannosidase II, domain 4"/>
    <property type="match status" value="1"/>
</dbReference>
<dbReference type="PANTHER" id="PTHR46017">
    <property type="entry name" value="ALPHA-MANNOSIDASE 2C1"/>
    <property type="match status" value="1"/>
</dbReference>
<dbReference type="InterPro" id="IPR011682">
    <property type="entry name" value="Glyco_hydro_38_C"/>
</dbReference>
<keyword evidence="2" id="KW-0479">Metal-binding</keyword>
<evidence type="ECO:0000256" key="4">
    <source>
        <dbReference type="ARBA" id="ARBA00023295"/>
    </source>
</evidence>
<dbReference type="Gene3D" id="1.20.1270.50">
    <property type="entry name" value="Glycoside hydrolase family 38, central domain"/>
    <property type="match status" value="1"/>
</dbReference>
<sequence length="856" mass="100361">MTNPWKIFLVSYAHIDSEWLWKVDETVNICKLTFENTLKLMEKYNFLTFAHGPVFYYELMESHYPNIFRKIKEMVDRKQWKIIDGSYVEFDANIPSGESLIRQFLYGIKYLEEKFGVKPRTLYLPDSFGFPPTLPKILCEVGIENFATSKLNWNDTNPFPYHIFRWKSRSGEEVLAYSTPGSYSDYLSDIKRILWNVEQQREKQEIPVIMQVFGRGDHGGGPEEIEVQNVKKWMEEYKGRLELIASGMDEFFDYVREHYLKDLPIFEDELYLEFHRGIFTTGAWIKRFNRLNEHLILQVEKLYSLLKILYGIEYPWEGILNSWKAILLTQGHDALPASITKEVYDDVMRRSSNVYKGLLSFLRNGLKVIAEKEKARYIVFNPNSFPVSPYIRTWESVNGFYQRLKNGSKLVYLSELPPIGFKGYEEVGERPEDFVNIVEREKDFILENSYLRVTVSKRTGWITSIYDKKNKREILKEPIRPRIMLDYPMPFRGRFVPASMFDAWEVYYREGINKYFHRDLRAKEVFISERGPLYASISAKFHYKQFLGKASTMEFEIGLYADKPYVEVRFRAHWNTHHRFLKLLVPVAIDSDKAVFEVPYGIVERADACRSENPRERAKYEVLGHKWVDISDGSYGVAVINDSKYGFSWCNGVLRISLLRSPSQPLADFIMKFIRMNKKAQEKFQDIKLQKSGKLKREIINIIIWLMVLFNELRNKKKVTPIDRGYHIATVWVYPHEGNYVKGNVPMLATELNTLYILQKGSGSSSTIWNFINVEPQEKLQVVTVKPCENGDCFVLRLFNPTDERLKAILRFNVKVKSAAEATHDERFLRGLPVRDNSVEVSLGSYEVRTLLITVL</sequence>
<dbReference type="Proteomes" id="UP000617544">
    <property type="component" value="Unassembled WGS sequence"/>
</dbReference>
<dbReference type="InterPro" id="IPR011013">
    <property type="entry name" value="Gal_mutarotase_sf_dom"/>
</dbReference>
<dbReference type="AlphaFoldDB" id="A0A832SXR3"/>
<accession>A0A832SXR3</accession>
<dbReference type="GO" id="GO:0004559">
    <property type="term" value="F:alpha-mannosidase activity"/>
    <property type="evidence" value="ECO:0007669"/>
    <property type="project" value="InterPro"/>
</dbReference>
<proteinExistence type="inferred from homology"/>
<evidence type="ECO:0000259" key="5">
    <source>
        <dbReference type="SMART" id="SM00872"/>
    </source>
</evidence>
<dbReference type="SMART" id="SM00872">
    <property type="entry name" value="Alpha-mann_mid"/>
    <property type="match status" value="1"/>
</dbReference>
<dbReference type="Pfam" id="PF17677">
    <property type="entry name" value="Glyco_hydro38C2"/>
    <property type="match status" value="1"/>
</dbReference>
<comment type="caution">
    <text evidence="6">The sequence shown here is derived from an EMBL/GenBank/DDBJ whole genome shotgun (WGS) entry which is preliminary data.</text>
</comment>
<dbReference type="PANTHER" id="PTHR46017:SF1">
    <property type="entry name" value="ALPHA-MANNOSIDASE 2C1"/>
    <property type="match status" value="1"/>
</dbReference>
<dbReference type="InterPro" id="IPR015341">
    <property type="entry name" value="Glyco_hydro_38_cen"/>
</dbReference>
<reference evidence="6" key="1">
    <citation type="journal article" date="2020" name="bioRxiv">
        <title>A rank-normalized archaeal taxonomy based on genome phylogeny resolves widespread incomplete and uneven classifications.</title>
        <authorList>
            <person name="Rinke C."/>
            <person name="Chuvochina M."/>
            <person name="Mussig A.J."/>
            <person name="Chaumeil P.-A."/>
            <person name="Waite D.W."/>
            <person name="Whitman W.B."/>
            <person name="Parks D.H."/>
            <person name="Hugenholtz P."/>
        </authorList>
    </citation>
    <scope>NUCLEOTIDE SEQUENCE</scope>
    <source>
        <strain evidence="6">UBA8834</strain>
    </source>
</reference>
<dbReference type="CDD" id="cd10789">
    <property type="entry name" value="GH38N_AMII_ER_cytosolic"/>
    <property type="match status" value="1"/>
</dbReference>
<dbReference type="GeneID" id="1443166"/>
<evidence type="ECO:0000313" key="7">
    <source>
        <dbReference type="Proteomes" id="UP000617544"/>
    </source>
</evidence>
<dbReference type="GO" id="GO:0030246">
    <property type="term" value="F:carbohydrate binding"/>
    <property type="evidence" value="ECO:0007669"/>
    <property type="project" value="InterPro"/>
</dbReference>
<dbReference type="Pfam" id="PF09261">
    <property type="entry name" value="Alpha-mann_mid"/>
    <property type="match status" value="1"/>
</dbReference>
<dbReference type="GO" id="GO:0046872">
    <property type="term" value="F:metal ion binding"/>
    <property type="evidence" value="ECO:0007669"/>
    <property type="project" value="UniProtKB-KW"/>
</dbReference>
<dbReference type="InterPro" id="IPR037094">
    <property type="entry name" value="Glyco_hydro_38_cen_sf"/>
</dbReference>
<dbReference type="InterPro" id="IPR041147">
    <property type="entry name" value="GH38_C"/>
</dbReference>
<evidence type="ECO:0000313" key="6">
    <source>
        <dbReference type="EMBL" id="HII61305.1"/>
    </source>
</evidence>
<dbReference type="GO" id="GO:0009313">
    <property type="term" value="P:oligosaccharide catabolic process"/>
    <property type="evidence" value="ECO:0007669"/>
    <property type="project" value="TreeGrafter"/>
</dbReference>
<dbReference type="Pfam" id="PF01074">
    <property type="entry name" value="Glyco_hydro_38N"/>
    <property type="match status" value="1"/>
</dbReference>
<name>A0A832SXR3_PYRHR</name>
<dbReference type="InterPro" id="IPR000602">
    <property type="entry name" value="Glyco_hydro_38_N"/>
</dbReference>